<evidence type="ECO:0000259" key="6">
    <source>
        <dbReference type="Pfam" id="PF16656"/>
    </source>
</evidence>
<protein>
    <recommendedName>
        <fullName evidence="3">Purple acid phosphatase</fullName>
        <ecNumber evidence="3">3.1.3.2</ecNumber>
    </recommendedName>
</protein>
<organism evidence="7 8">
    <name type="scientific">Bodo saltans</name>
    <name type="common">Flagellated protozoan</name>
    <dbReference type="NCBI Taxonomy" id="75058"/>
    <lineage>
        <taxon>Eukaryota</taxon>
        <taxon>Discoba</taxon>
        <taxon>Euglenozoa</taxon>
        <taxon>Kinetoplastea</taxon>
        <taxon>Metakinetoplastina</taxon>
        <taxon>Eubodonida</taxon>
        <taxon>Bodonidae</taxon>
        <taxon>Bodo</taxon>
    </lineage>
</organism>
<gene>
    <name evidence="7" type="ORF">BSAL_05275</name>
</gene>
<keyword evidence="1 3" id="KW-0732">Signal</keyword>
<dbReference type="InterPro" id="IPR004843">
    <property type="entry name" value="Calcineurin-like_PHP"/>
</dbReference>
<feature type="chain" id="PRO_5006520277" description="Purple acid phosphatase" evidence="3">
    <location>
        <begin position="19"/>
        <end position="564"/>
    </location>
</feature>
<dbReference type="Pfam" id="PF16656">
    <property type="entry name" value="Pur_ac_phosph_N"/>
    <property type="match status" value="1"/>
</dbReference>
<accession>A0A0S4J0B2</accession>
<dbReference type="SUPFAM" id="SSF49363">
    <property type="entry name" value="Purple acid phosphatase, N-terminal domain"/>
    <property type="match status" value="1"/>
</dbReference>
<dbReference type="VEuPathDB" id="TriTrypDB:BSAL_05275"/>
<dbReference type="Proteomes" id="UP000051952">
    <property type="component" value="Unassembled WGS sequence"/>
</dbReference>
<dbReference type="Pfam" id="PF14008">
    <property type="entry name" value="Metallophos_C"/>
    <property type="match status" value="1"/>
</dbReference>
<name>A0A0S4J0B2_BODSA</name>
<evidence type="ECO:0000256" key="3">
    <source>
        <dbReference type="RuleBase" id="RU361203"/>
    </source>
</evidence>
<feature type="domain" description="Calcineurin-like phosphoesterase" evidence="4">
    <location>
        <begin position="269"/>
        <end position="465"/>
    </location>
</feature>
<keyword evidence="8" id="KW-1185">Reference proteome</keyword>
<dbReference type="EC" id="3.1.3.2" evidence="3"/>
<dbReference type="SUPFAM" id="SSF56300">
    <property type="entry name" value="Metallo-dependent phosphatases"/>
    <property type="match status" value="1"/>
</dbReference>
<dbReference type="InterPro" id="IPR008963">
    <property type="entry name" value="Purple_acid_Pase-like_N"/>
</dbReference>
<evidence type="ECO:0000256" key="1">
    <source>
        <dbReference type="ARBA" id="ARBA00022729"/>
    </source>
</evidence>
<keyword evidence="2" id="KW-0325">Glycoprotein</keyword>
<evidence type="ECO:0000259" key="5">
    <source>
        <dbReference type="Pfam" id="PF14008"/>
    </source>
</evidence>
<proteinExistence type="inferred from homology"/>
<dbReference type="PANTHER" id="PTHR45867">
    <property type="entry name" value="PURPLE ACID PHOSPHATASE"/>
    <property type="match status" value="1"/>
</dbReference>
<dbReference type="InterPro" id="IPR041792">
    <property type="entry name" value="MPP_PAP"/>
</dbReference>
<dbReference type="InterPro" id="IPR025733">
    <property type="entry name" value="PAPs_C"/>
</dbReference>
<dbReference type="Gene3D" id="2.60.40.380">
    <property type="entry name" value="Purple acid phosphatase-like, N-terminal"/>
    <property type="match status" value="1"/>
</dbReference>
<feature type="domain" description="Purple acid phosphatase N-terminal" evidence="6">
    <location>
        <begin position="162"/>
        <end position="257"/>
    </location>
</feature>
<dbReference type="EMBL" id="CYKH01000770">
    <property type="protein sequence ID" value="CUG36983.1"/>
    <property type="molecule type" value="Genomic_DNA"/>
</dbReference>
<evidence type="ECO:0000313" key="7">
    <source>
        <dbReference type="EMBL" id="CUG36983.1"/>
    </source>
</evidence>
<dbReference type="InterPro" id="IPR029052">
    <property type="entry name" value="Metallo-depent_PP-like"/>
</dbReference>
<comment type="catalytic activity">
    <reaction evidence="3">
        <text>a phosphate monoester + H2O = an alcohol + phosphate</text>
        <dbReference type="Rhea" id="RHEA:15017"/>
        <dbReference type="ChEBI" id="CHEBI:15377"/>
        <dbReference type="ChEBI" id="CHEBI:30879"/>
        <dbReference type="ChEBI" id="CHEBI:43474"/>
        <dbReference type="ChEBI" id="CHEBI:67140"/>
        <dbReference type="EC" id="3.1.3.2"/>
    </reaction>
</comment>
<dbReference type="GO" id="GO:0046872">
    <property type="term" value="F:metal ion binding"/>
    <property type="evidence" value="ECO:0007669"/>
    <property type="project" value="InterPro"/>
</dbReference>
<dbReference type="InterPro" id="IPR015914">
    <property type="entry name" value="PAPs_N"/>
</dbReference>
<reference evidence="8" key="1">
    <citation type="submission" date="2015-09" db="EMBL/GenBank/DDBJ databases">
        <authorList>
            <consortium name="Pathogen Informatics"/>
        </authorList>
    </citation>
    <scope>NUCLEOTIDE SEQUENCE [LARGE SCALE GENOMIC DNA]</scope>
    <source>
        <strain evidence="8">Lake Konstanz</strain>
    </source>
</reference>
<evidence type="ECO:0000313" key="8">
    <source>
        <dbReference type="Proteomes" id="UP000051952"/>
    </source>
</evidence>
<dbReference type="CDD" id="cd00839">
    <property type="entry name" value="MPP_PAPs"/>
    <property type="match status" value="1"/>
</dbReference>
<feature type="signal peptide" evidence="3">
    <location>
        <begin position="1"/>
        <end position="18"/>
    </location>
</feature>
<dbReference type="Pfam" id="PF00149">
    <property type="entry name" value="Metallophos"/>
    <property type="match status" value="1"/>
</dbReference>
<dbReference type="AlphaFoldDB" id="A0A0S4J0B2"/>
<comment type="similarity">
    <text evidence="3">Belongs to the metallophosphoesterase superfamily. Purple acid phosphatase family.</text>
</comment>
<dbReference type="GO" id="GO:0003993">
    <property type="term" value="F:acid phosphatase activity"/>
    <property type="evidence" value="ECO:0007669"/>
    <property type="project" value="UniProtKB-EC"/>
</dbReference>
<sequence length="564" mass="63146">MSTKLLVLLALVLVCALGHKDYERDEDLPHRWRDTDYQNNRIANEQHEMNEIAHSFRRVLREGKSTGCKDCELAAQIFFEIGQNKAALNDTTGALLRDACVDMFRNSTFDLDICFDVVGTLVVLVNKGLVLLNGWQVDFKEVVCADFLFYCVKPCCLLPYAPEQVRLSYRDSNPVGNSTAMSVGWVTLKQTPDAVVEWWTPSTPKSTNNASWNTYNHGGWIGIIHNATMSSLTADTLYTYRVGSDALGWSQEFTFKTLPLNIGTAERPLRVIGIADMGWAEAAQPTIAAIQAMVNNGTVDFVIHPGDIGYADGNEAWWDVFGREMEPITSRIPYMTVIGNHESIWWNGTGYKERWFRPDANMGAPSDSTFYQLNVGPVTFMMLDSETAWNTADYGQAQLNWMQLAFNDARSNGQLIFAAHHRPFYCSSNAIVDCTTLAVNLRSQAEALYKATGVSTVMCGHVHNYERTFPVYDNITDVNSTYSNVADPYYIVNGAAGNREGTSNFYTTSNLWSAVRLENIGYTVLEFVRQGGEDTFNMRFIDSASGQLLDQVILTKNVTTSQRH</sequence>
<dbReference type="OMA" id="FTEFMHR"/>
<dbReference type="OrthoDB" id="45007at2759"/>
<dbReference type="Gene3D" id="3.60.21.10">
    <property type="match status" value="1"/>
</dbReference>
<feature type="domain" description="Purple acid phosphatase C-terminal" evidence="5">
    <location>
        <begin position="488"/>
        <end position="551"/>
    </location>
</feature>
<keyword evidence="3" id="KW-0378">Hydrolase</keyword>
<evidence type="ECO:0000259" key="4">
    <source>
        <dbReference type="Pfam" id="PF00149"/>
    </source>
</evidence>
<evidence type="ECO:0000256" key="2">
    <source>
        <dbReference type="ARBA" id="ARBA00023180"/>
    </source>
</evidence>